<sequence length="259" mass="29615">MSDAVEIKYDNDLGRLCQLSIYFRSTTDFLIYALELILIRILNFLSLFFNSIYHCCFFFHLLIHIMYIAHIIFWLLQVVVFISVWLVLLLGICLIVFDFLRKHYPEYPNFALYGAVAVSSSVFFELLLLYNEHKSGQGIYALGGLTYLPRAIQMKVKSIGCGCGHSTAAYLSALFKNLPWLLTLPSLLISSVVIIVAVFAIFRYQFSMGYGLLSISPRVQNASEIPCQKNCNAILADSPLPSITKIEEMYQRDIYRLKK</sequence>
<evidence type="ECO:0000313" key="3">
    <source>
        <dbReference type="WBParaSite" id="Hba_03075"/>
    </source>
</evidence>
<dbReference type="AlphaFoldDB" id="A0A1I7WDV2"/>
<evidence type="ECO:0000256" key="1">
    <source>
        <dbReference type="SAM" id="Phobius"/>
    </source>
</evidence>
<protein>
    <submittedName>
        <fullName evidence="3">Uncharacterized protein</fullName>
    </submittedName>
</protein>
<reference evidence="3" key="1">
    <citation type="submission" date="2016-11" db="UniProtKB">
        <authorList>
            <consortium name="WormBaseParasite"/>
        </authorList>
    </citation>
    <scope>IDENTIFICATION</scope>
</reference>
<proteinExistence type="predicted"/>
<evidence type="ECO:0000313" key="2">
    <source>
        <dbReference type="Proteomes" id="UP000095283"/>
    </source>
</evidence>
<keyword evidence="1" id="KW-0472">Membrane</keyword>
<feature type="transmembrane region" description="Helical" evidence="1">
    <location>
        <begin position="29"/>
        <end position="49"/>
    </location>
</feature>
<dbReference type="WBParaSite" id="Hba_03075">
    <property type="protein sequence ID" value="Hba_03075"/>
    <property type="gene ID" value="Hba_03075"/>
</dbReference>
<organism evidence="2 3">
    <name type="scientific">Heterorhabditis bacteriophora</name>
    <name type="common">Entomopathogenic nematode worm</name>
    <dbReference type="NCBI Taxonomy" id="37862"/>
    <lineage>
        <taxon>Eukaryota</taxon>
        <taxon>Metazoa</taxon>
        <taxon>Ecdysozoa</taxon>
        <taxon>Nematoda</taxon>
        <taxon>Chromadorea</taxon>
        <taxon>Rhabditida</taxon>
        <taxon>Rhabditina</taxon>
        <taxon>Rhabditomorpha</taxon>
        <taxon>Strongyloidea</taxon>
        <taxon>Heterorhabditidae</taxon>
        <taxon>Heterorhabditis</taxon>
    </lineage>
</organism>
<name>A0A1I7WDV2_HETBA</name>
<dbReference type="Proteomes" id="UP000095283">
    <property type="component" value="Unplaced"/>
</dbReference>
<keyword evidence="2" id="KW-1185">Reference proteome</keyword>
<keyword evidence="1" id="KW-1133">Transmembrane helix</keyword>
<feature type="transmembrane region" description="Helical" evidence="1">
    <location>
        <begin position="180"/>
        <end position="202"/>
    </location>
</feature>
<feature type="transmembrane region" description="Helical" evidence="1">
    <location>
        <begin position="112"/>
        <end position="130"/>
    </location>
</feature>
<feature type="transmembrane region" description="Helical" evidence="1">
    <location>
        <begin position="56"/>
        <end position="76"/>
    </location>
</feature>
<keyword evidence="1" id="KW-0812">Transmembrane</keyword>
<accession>A0A1I7WDV2</accession>
<feature type="transmembrane region" description="Helical" evidence="1">
    <location>
        <begin position="82"/>
        <end position="100"/>
    </location>
</feature>